<dbReference type="GO" id="GO:0005737">
    <property type="term" value="C:cytoplasm"/>
    <property type="evidence" value="ECO:0007669"/>
    <property type="project" value="UniProtKB-SubCell"/>
</dbReference>
<dbReference type="Pfam" id="PF21386">
    <property type="entry name" value="IntS11_C"/>
    <property type="match status" value="1"/>
</dbReference>
<protein>
    <recommendedName>
        <fullName evidence="6">Integrator complex subunit 11</fullName>
    </recommendedName>
</protein>
<dbReference type="InterPro" id="IPR041897">
    <property type="entry name" value="INTS11-like_MBL-fold"/>
</dbReference>
<dbReference type="PANTHER" id="PTHR11203:SF37">
    <property type="entry name" value="INTEGRATOR COMPLEX SUBUNIT 11"/>
    <property type="match status" value="1"/>
</dbReference>
<dbReference type="Pfam" id="PF07521">
    <property type="entry name" value="RMMBL"/>
    <property type="match status" value="1"/>
</dbReference>
<dbReference type="InterPro" id="IPR036866">
    <property type="entry name" value="RibonucZ/Hydroxyglut_hydro"/>
</dbReference>
<keyword evidence="9" id="KW-0378">Hydrolase</keyword>
<keyword evidence="19" id="KW-1185">Reference proteome</keyword>
<dbReference type="FunFam" id="3.40.50.10890:FF:000002">
    <property type="entry name" value="Integrator complex subunit 11"/>
    <property type="match status" value="1"/>
</dbReference>
<evidence type="ECO:0000256" key="11">
    <source>
        <dbReference type="ARBA" id="ARBA00023004"/>
    </source>
</evidence>
<evidence type="ECO:0000256" key="10">
    <source>
        <dbReference type="ARBA" id="ARBA00022833"/>
    </source>
</evidence>
<proteinExistence type="inferred from homology"/>
<dbReference type="GO" id="GO:0016180">
    <property type="term" value="P:snRNA processing"/>
    <property type="evidence" value="ECO:0007669"/>
    <property type="project" value="TreeGrafter"/>
</dbReference>
<feature type="domain" description="Metallo-beta-lactamase" evidence="16">
    <location>
        <begin position="737"/>
        <end position="924"/>
    </location>
</feature>
<evidence type="ECO:0000256" key="14">
    <source>
        <dbReference type="SAM" id="MobiDB-lite"/>
    </source>
</evidence>
<feature type="domain" description="Beta-Casp" evidence="17">
    <location>
        <begin position="965"/>
        <end position="1083"/>
    </location>
</feature>
<feature type="transmembrane region" description="Helical" evidence="15">
    <location>
        <begin position="1381"/>
        <end position="1402"/>
    </location>
</feature>
<dbReference type="Proteomes" id="UP000245119">
    <property type="component" value="Linkage Group LG2"/>
</dbReference>
<dbReference type="Pfam" id="PF16661">
    <property type="entry name" value="Lactamase_B_6"/>
    <property type="match status" value="1"/>
</dbReference>
<evidence type="ECO:0000256" key="6">
    <source>
        <dbReference type="ARBA" id="ARBA00016810"/>
    </source>
</evidence>
<keyword evidence="15" id="KW-0472">Membrane</keyword>
<evidence type="ECO:0000256" key="13">
    <source>
        <dbReference type="PIRSR" id="PIRSR604294-1"/>
    </source>
</evidence>
<dbReference type="OrthoDB" id="10042902at2759"/>
<dbReference type="GO" id="GO:0046872">
    <property type="term" value="F:metal ion binding"/>
    <property type="evidence" value="ECO:0007669"/>
    <property type="project" value="UniProtKB-KW"/>
</dbReference>
<dbReference type="PANTHER" id="PTHR11203">
    <property type="entry name" value="CLEAVAGE AND POLYADENYLATION SPECIFICITY FACTOR FAMILY MEMBER"/>
    <property type="match status" value="1"/>
</dbReference>
<evidence type="ECO:0000256" key="2">
    <source>
        <dbReference type="ARBA" id="ARBA00004123"/>
    </source>
</evidence>
<evidence type="ECO:0000313" key="18">
    <source>
        <dbReference type="EMBL" id="PVD36945.1"/>
    </source>
</evidence>
<feature type="binding site" evidence="13">
    <location>
        <position position="442"/>
    </location>
    <ligand>
        <name>Fe cation</name>
        <dbReference type="ChEBI" id="CHEBI:24875"/>
        <note>catalytic</note>
    </ligand>
</feature>
<dbReference type="GO" id="GO:0016787">
    <property type="term" value="F:hydrolase activity"/>
    <property type="evidence" value="ECO:0007669"/>
    <property type="project" value="UniProtKB-KW"/>
</dbReference>
<evidence type="ECO:0000313" key="19">
    <source>
        <dbReference type="Proteomes" id="UP000245119"/>
    </source>
</evidence>
<sequence length="1625" mass="182637">MGKRCPSGFAPTPASPFISSTATRTKVQLVVDFVGYDNLDIFEELYVDKLDEEGISRVDPCFRRYVLPLNLSAAKVGENLVDPDYSRAQAKLQPDGSVFLKPDFILDGSSSGIESAKSRDNHFSFYGEHKCLTKLDLDKREVVTWKEDGWMPGEPVFVPEPGAAEEDKGVVLCPVLSKTGKDPCFLLILDGQTFQEIARAETPADLKMPLTFHGNYVPKANNAYLSYDVMESENLTPAAGEVQSDRCQDSAWLLFQADLETRTPMFLLSSFSTLATLSCRAGAVPEWLTGVLYRNGCGLFEEGEDGSSHLFQGYAVVHRFSIQQGGVKYTSRVLDRKAWMRAVKARRTAVGENGETGDYPDPCMTAFAGTATYFKDKEEPIQTEESSSDVDDKTGVNIIRHGDKLIALTESCVLQEIDPDTLSRKSNFDLRKVFSVHMATAHPQIGRDGMLYNLATSFTPPNNYNIIKIPPHSLDSDMMKQMKLVASVPSRWNFGISYSHSFGMSEKYFVILEQPATLSAMKILGQNTPFVPSSVFQNFDLHPNEKIRFYLISRRQGNTVLPTQYMANACFTFHFVNCYEDGDYLVVDLASYDNMNIVNELSVSNVTTNHGDVATAVLRRYVLPLNIEKVCIVTIETWMLFNKSFFLVFVIHCMYDIYIELPRINPNFYGRKYRFGYGTSLFTRHHRLIKLDLHTGIPVYWEREGFDPGEPVFVPCPHAVQEDDGVVLSPVISLTGKESCFLLILDAHTFTEVACATTPKEVKVALSFHGNFYPQIQCWSSHFHLDHCGGLPYMTEMVGYNGPLYMTHPTKAICPILLEDFRKVTVERKGETNFFTSEMIKACMKKAIAVNLHQTIQVDDELEIKAYYAGHVLGAAMFHIKVGQHSFVYTGDYNMTPDRHLGSAWIDKCRPDLLITESTYATTIRDSKRCRERDFLKKVHTCVENGGKVSHHELSSDTSICIGSAQELCILLESYWERMNLNIPIYFSLGLTEKANNYYKLFITWTSQKIKKTFVQRNMFEFKHIKPFDRSYIDNPGPMVVFATPGMLHAGLSLQIFKKWAPNEKNMLIMPGYCVAGTVGHKVLNGVKRLEMENKQIVSSIMMGWKCVCQCNICRSVHMQMPKGIMQLITQCSPSNVLLVHGEAAKMEFLKTKIQKEFGVNCYMPANGETAIVPVIHGIPVNASVNLLKRQASSSGVDGPDPKTMKLLHGGLVLRGSKMVLVEPNSAFRDLGLEEHQLRFTCNIMLDEEGPVPDTAERIYKLIKADMKHCPVQYSSDGSISIGESVLLNISGDEESKNILVSWSHQAIFTHKKAENVAWDEADHSAAGGVCTRHVYMSRSACGVQPDGSLQDTWPFYNLSVVGLIILETSLSLIFREGKEWGIFCPSVFFYLLLVLPGLWMLEAAALSERTSFANCTNLTSAHVQRLLGSKTAHPVDVFGIEMTADFTVENSIYNKVLREVLEGSDLPGAGVVDLQPDAVYYLHQAQPDDNPSDGTPKGDLPFVVARTYILFRHATFSPTNVFYLFKNSCIIVILVYRVAVVKSESHRRERTRIEELVRARAVLCRMRHKDRVHIVWDMDMRRKSIKQLSDMMPVKSSSQTTNEDDSEDDNNDTSESSDEEKKVT</sequence>
<dbReference type="Gene3D" id="3.40.50.10890">
    <property type="match status" value="1"/>
</dbReference>
<evidence type="ECO:0000256" key="3">
    <source>
        <dbReference type="ARBA" id="ARBA00004496"/>
    </source>
</evidence>
<dbReference type="GO" id="GO:0004521">
    <property type="term" value="F:RNA endonuclease activity"/>
    <property type="evidence" value="ECO:0007669"/>
    <property type="project" value="TreeGrafter"/>
</dbReference>
<evidence type="ECO:0000256" key="7">
    <source>
        <dbReference type="ARBA" id="ARBA00022490"/>
    </source>
</evidence>
<feature type="transmembrane region" description="Helical" evidence="15">
    <location>
        <begin position="1522"/>
        <end position="1541"/>
    </location>
</feature>
<comment type="similarity">
    <text evidence="4">Belongs to the carotenoid oxygenase family.</text>
</comment>
<dbReference type="SUPFAM" id="SSF56281">
    <property type="entry name" value="Metallo-hydrolase/oxidoreductase"/>
    <property type="match status" value="1"/>
</dbReference>
<comment type="cofactor">
    <cofactor evidence="1">
        <name>Zn(2+)</name>
        <dbReference type="ChEBI" id="CHEBI:29105"/>
    </cofactor>
</comment>
<dbReference type="InterPro" id="IPR022712">
    <property type="entry name" value="Beta_Casp"/>
</dbReference>
<evidence type="ECO:0000256" key="1">
    <source>
        <dbReference type="ARBA" id="ARBA00001947"/>
    </source>
</evidence>
<name>A0A2T7PU42_POMCA</name>
<comment type="similarity">
    <text evidence="5">Belongs to the metallo-beta-lactamase superfamily. RNA-metabolizing metallo-beta-lactamase-like family. INTS11 subfamily.</text>
</comment>
<evidence type="ECO:0000256" key="12">
    <source>
        <dbReference type="ARBA" id="ARBA00023242"/>
    </source>
</evidence>
<dbReference type="SMART" id="SM00849">
    <property type="entry name" value="Lactamase_B"/>
    <property type="match status" value="1"/>
</dbReference>
<dbReference type="InterPro" id="IPR011108">
    <property type="entry name" value="RMMBL"/>
</dbReference>
<dbReference type="GO" id="GO:0016702">
    <property type="term" value="F:oxidoreductase activity, acting on single donors with incorporation of molecular oxygen, incorporation of two atoms of oxygen"/>
    <property type="evidence" value="ECO:0007669"/>
    <property type="project" value="InterPro"/>
</dbReference>
<dbReference type="EMBL" id="PZQS01000002">
    <property type="protein sequence ID" value="PVD36945.1"/>
    <property type="molecule type" value="Genomic_DNA"/>
</dbReference>
<dbReference type="CDD" id="cd16291">
    <property type="entry name" value="INTS11-like_MBL-fold"/>
    <property type="match status" value="1"/>
</dbReference>
<dbReference type="InterPro" id="IPR001279">
    <property type="entry name" value="Metallo-B-lactamas"/>
</dbReference>
<comment type="caution">
    <text evidence="18">The sequence shown here is derived from an EMBL/GenBank/DDBJ whole genome shotgun (WGS) entry which is preliminary data.</text>
</comment>
<keyword evidence="7" id="KW-0963">Cytoplasm</keyword>
<keyword evidence="11 13" id="KW-0408">Iron</keyword>
<dbReference type="InterPro" id="IPR019169">
    <property type="entry name" value="Transmembrane_26"/>
</dbReference>
<evidence type="ECO:0000256" key="15">
    <source>
        <dbReference type="SAM" id="Phobius"/>
    </source>
</evidence>
<evidence type="ECO:0000256" key="4">
    <source>
        <dbReference type="ARBA" id="ARBA00006787"/>
    </source>
</evidence>
<dbReference type="Pfam" id="PF09772">
    <property type="entry name" value="Tmem26"/>
    <property type="match status" value="1"/>
</dbReference>
<keyword evidence="15" id="KW-1133">Transmembrane helix</keyword>
<comment type="subcellular location">
    <subcellularLocation>
        <location evidence="3">Cytoplasm</location>
    </subcellularLocation>
    <subcellularLocation>
        <location evidence="2">Nucleus</location>
    </subcellularLocation>
</comment>
<keyword evidence="10" id="KW-0862">Zinc</keyword>
<dbReference type="Pfam" id="PF10996">
    <property type="entry name" value="Beta-Casp"/>
    <property type="match status" value="1"/>
</dbReference>
<feature type="transmembrane region" description="Helical" evidence="15">
    <location>
        <begin position="1354"/>
        <end position="1374"/>
    </location>
</feature>
<reference evidence="18 19" key="1">
    <citation type="submission" date="2018-04" db="EMBL/GenBank/DDBJ databases">
        <title>The genome of golden apple snail Pomacea canaliculata provides insight into stress tolerance and invasive adaptation.</title>
        <authorList>
            <person name="Liu C."/>
            <person name="Liu B."/>
            <person name="Ren Y."/>
            <person name="Zhang Y."/>
            <person name="Wang H."/>
            <person name="Li S."/>
            <person name="Jiang F."/>
            <person name="Yin L."/>
            <person name="Zhang G."/>
            <person name="Qian W."/>
            <person name="Fan W."/>
        </authorList>
    </citation>
    <scope>NUCLEOTIDE SEQUENCE [LARGE SCALE GENOMIC DNA]</scope>
    <source>
        <strain evidence="18">SZHN2017</strain>
        <tissue evidence="18">Muscle</tissue>
    </source>
</reference>
<dbReference type="InterPro" id="IPR004294">
    <property type="entry name" value="Carotenoid_Oase"/>
</dbReference>
<dbReference type="SMART" id="SM01027">
    <property type="entry name" value="Beta-Casp"/>
    <property type="match status" value="1"/>
</dbReference>
<dbReference type="InterPro" id="IPR048662">
    <property type="entry name" value="IntS11_C"/>
</dbReference>
<dbReference type="InterPro" id="IPR050698">
    <property type="entry name" value="MBL"/>
</dbReference>
<gene>
    <name evidence="18" type="ORF">C0Q70_03938</name>
</gene>
<feature type="region of interest" description="Disordered" evidence="14">
    <location>
        <begin position="1588"/>
        <end position="1625"/>
    </location>
</feature>
<feature type="binding site" evidence="13">
    <location>
        <position position="500"/>
    </location>
    <ligand>
        <name>Fe cation</name>
        <dbReference type="ChEBI" id="CHEBI:24875"/>
        <note>catalytic</note>
    </ligand>
</feature>
<evidence type="ECO:0000259" key="16">
    <source>
        <dbReference type="SMART" id="SM00849"/>
    </source>
</evidence>
<feature type="binding site" evidence="13">
    <location>
        <position position="769"/>
    </location>
    <ligand>
        <name>Fe cation</name>
        <dbReference type="ChEBI" id="CHEBI:24875"/>
        <note>catalytic</note>
    </ligand>
</feature>
<accession>A0A2T7PU42</accession>
<dbReference type="Pfam" id="PF03055">
    <property type="entry name" value="RPE65"/>
    <property type="match status" value="2"/>
</dbReference>
<evidence type="ECO:0000259" key="17">
    <source>
        <dbReference type="SMART" id="SM01027"/>
    </source>
</evidence>
<dbReference type="Gene3D" id="3.60.15.10">
    <property type="entry name" value="Ribonuclease Z/Hydroxyacylglutathione hydrolase-like"/>
    <property type="match status" value="1"/>
</dbReference>
<keyword evidence="8 13" id="KW-0479">Metal-binding</keyword>
<organism evidence="18 19">
    <name type="scientific">Pomacea canaliculata</name>
    <name type="common">Golden apple snail</name>
    <dbReference type="NCBI Taxonomy" id="400727"/>
    <lineage>
        <taxon>Eukaryota</taxon>
        <taxon>Metazoa</taxon>
        <taxon>Spiralia</taxon>
        <taxon>Lophotrochozoa</taxon>
        <taxon>Mollusca</taxon>
        <taxon>Gastropoda</taxon>
        <taxon>Caenogastropoda</taxon>
        <taxon>Architaenioglossa</taxon>
        <taxon>Ampullarioidea</taxon>
        <taxon>Ampullariidae</taxon>
        <taxon>Pomacea</taxon>
    </lineage>
</organism>
<feature type="binding site" evidence="13">
    <location>
        <position position="574"/>
    </location>
    <ligand>
        <name>Fe cation</name>
        <dbReference type="ChEBI" id="CHEBI:24875"/>
        <note>catalytic</note>
    </ligand>
</feature>
<evidence type="ECO:0000256" key="8">
    <source>
        <dbReference type="ARBA" id="ARBA00022723"/>
    </source>
</evidence>
<comment type="cofactor">
    <cofactor evidence="13">
        <name>Fe(2+)</name>
        <dbReference type="ChEBI" id="CHEBI:29033"/>
    </cofactor>
    <text evidence="13">Binds 1 Fe(2+) ion per subunit.</text>
</comment>
<dbReference type="STRING" id="400727.A0A2T7PU42"/>
<evidence type="ECO:0000256" key="5">
    <source>
        <dbReference type="ARBA" id="ARBA00007093"/>
    </source>
</evidence>
<dbReference type="GO" id="GO:0005634">
    <property type="term" value="C:nucleus"/>
    <property type="evidence" value="ECO:0007669"/>
    <property type="project" value="UniProtKB-SubCell"/>
</dbReference>
<keyword evidence="15" id="KW-0812">Transmembrane</keyword>
<keyword evidence="12" id="KW-0539">Nucleus</keyword>
<feature type="compositionally biased region" description="Acidic residues" evidence="14">
    <location>
        <begin position="1603"/>
        <end position="1619"/>
    </location>
</feature>
<evidence type="ECO:0000256" key="9">
    <source>
        <dbReference type="ARBA" id="ARBA00022801"/>
    </source>
</evidence>